<dbReference type="HOGENOM" id="CLU_067287_2_0_11"/>
<dbReference type="eggNOG" id="COG0250">
    <property type="taxonomic scope" value="Bacteria"/>
</dbReference>
<dbReference type="GO" id="GO:0006354">
    <property type="term" value="P:DNA-templated transcription elongation"/>
    <property type="evidence" value="ECO:0007669"/>
    <property type="project" value="InterPro"/>
</dbReference>
<dbReference type="STRING" id="742742.HMPREF9452_01720"/>
<dbReference type="InterPro" id="IPR008991">
    <property type="entry name" value="Translation_prot_SH3-like_sf"/>
</dbReference>
<dbReference type="InterPro" id="IPR047663">
    <property type="entry name" value="Transcription_antiterm_LoaP"/>
</dbReference>
<dbReference type="OrthoDB" id="1681764at2"/>
<dbReference type="Proteomes" id="UP000004830">
    <property type="component" value="Unassembled WGS sequence"/>
</dbReference>
<dbReference type="RefSeq" id="WP_009141754.1">
    <property type="nucleotide sequence ID" value="NZ_JH126471.1"/>
</dbReference>
<keyword evidence="1" id="KW-0889">Transcription antitermination</keyword>
<dbReference type="SUPFAM" id="SSF82679">
    <property type="entry name" value="N-utilization substance G protein NusG, N-terminal domain"/>
    <property type="match status" value="1"/>
</dbReference>
<dbReference type="PANTHER" id="PTHR30265">
    <property type="entry name" value="RHO-INTERACTING TRANSCRIPTION TERMINATION FACTOR NUSG"/>
    <property type="match status" value="1"/>
</dbReference>
<evidence type="ECO:0000313" key="6">
    <source>
        <dbReference type="EMBL" id="EGX69660.1"/>
    </source>
</evidence>
<dbReference type="InterPro" id="IPR036735">
    <property type="entry name" value="NGN_dom_sf"/>
</dbReference>
<gene>
    <name evidence="6" type="ORF">HMPREF9452_01720</name>
</gene>
<evidence type="ECO:0000313" key="7">
    <source>
        <dbReference type="Proteomes" id="UP000004830"/>
    </source>
</evidence>
<protein>
    <recommendedName>
        <fullName evidence="5">NusG-like N-terminal domain-containing protein</fullName>
    </recommendedName>
</protein>
<name>G1WK57_9ACTN</name>
<dbReference type="AlphaFoldDB" id="G1WK57"/>
<dbReference type="InterPro" id="IPR014722">
    <property type="entry name" value="Rib_uL2_dom2"/>
</dbReference>
<dbReference type="InterPro" id="IPR006645">
    <property type="entry name" value="NGN-like_dom"/>
</dbReference>
<dbReference type="Gene3D" id="2.30.30.30">
    <property type="match status" value="1"/>
</dbReference>
<dbReference type="CDD" id="cd06091">
    <property type="entry name" value="KOW_NusG"/>
    <property type="match status" value="1"/>
</dbReference>
<dbReference type="GeneID" id="62759412"/>
<evidence type="ECO:0000256" key="1">
    <source>
        <dbReference type="ARBA" id="ARBA00022814"/>
    </source>
</evidence>
<accession>G1WK57</accession>
<dbReference type="EMBL" id="ADLS01000022">
    <property type="protein sequence ID" value="EGX69660.1"/>
    <property type="molecule type" value="Genomic_DNA"/>
</dbReference>
<sequence>MGENAARSSLEACQKPGSSIPMEGPGDTGEGHKIQKEKSSGDWYVVQVPTGQETAMCQIIQRVAGKDVLKECFTPRFATEKKVKGQWVPAESLLLPGYVIAVTNDAVALYERLKNVHAFTRLLVSGDVFCPLDQDDRAWLGAFTNEGDRVIPMSKGFMEGDKVVVFSGPLKGREGCITSVNRRKSVAYIELDMCGRRVKTRIGLGIVRKRRCPGESTAQQ</sequence>
<evidence type="ECO:0000256" key="2">
    <source>
        <dbReference type="ARBA" id="ARBA00023015"/>
    </source>
</evidence>
<organism evidence="6 7">
    <name type="scientific">Collinsella tanakaei YIT 12063</name>
    <dbReference type="NCBI Taxonomy" id="742742"/>
    <lineage>
        <taxon>Bacteria</taxon>
        <taxon>Bacillati</taxon>
        <taxon>Actinomycetota</taxon>
        <taxon>Coriobacteriia</taxon>
        <taxon>Coriobacteriales</taxon>
        <taxon>Coriobacteriaceae</taxon>
        <taxon>Collinsella</taxon>
    </lineage>
</organism>
<evidence type="ECO:0000256" key="3">
    <source>
        <dbReference type="ARBA" id="ARBA00023163"/>
    </source>
</evidence>
<proteinExistence type="predicted"/>
<feature type="region of interest" description="Disordered" evidence="4">
    <location>
        <begin position="1"/>
        <end position="34"/>
    </location>
</feature>
<keyword evidence="3" id="KW-0804">Transcription</keyword>
<dbReference type="PATRIC" id="fig|742742.3.peg.1703"/>
<dbReference type="Gene3D" id="3.30.70.940">
    <property type="entry name" value="NusG, N-terminal domain"/>
    <property type="match status" value="1"/>
</dbReference>
<comment type="caution">
    <text evidence="6">The sequence shown here is derived from an EMBL/GenBank/DDBJ whole genome shotgun (WGS) entry which is preliminary data.</text>
</comment>
<evidence type="ECO:0000256" key="4">
    <source>
        <dbReference type="SAM" id="MobiDB-lite"/>
    </source>
</evidence>
<dbReference type="NCBIfam" id="NF033641">
    <property type="entry name" value="antiterm_LoaP"/>
    <property type="match status" value="1"/>
</dbReference>
<keyword evidence="7" id="KW-1185">Reference proteome</keyword>
<dbReference type="GO" id="GO:0031564">
    <property type="term" value="P:transcription antitermination"/>
    <property type="evidence" value="ECO:0007669"/>
    <property type="project" value="UniProtKB-KW"/>
</dbReference>
<keyword evidence="2" id="KW-0805">Transcription regulation</keyword>
<evidence type="ECO:0000259" key="5">
    <source>
        <dbReference type="Pfam" id="PF02357"/>
    </source>
</evidence>
<dbReference type="SUPFAM" id="SSF50104">
    <property type="entry name" value="Translation proteins SH3-like domain"/>
    <property type="match status" value="1"/>
</dbReference>
<dbReference type="Pfam" id="PF02357">
    <property type="entry name" value="NusG"/>
    <property type="match status" value="1"/>
</dbReference>
<dbReference type="PANTHER" id="PTHR30265:SF4">
    <property type="entry name" value="KOW MOTIF FAMILY PROTEIN, EXPRESSED"/>
    <property type="match status" value="1"/>
</dbReference>
<feature type="domain" description="NusG-like N-terminal" evidence="5">
    <location>
        <begin position="42"/>
        <end position="135"/>
    </location>
</feature>
<reference evidence="6 7" key="1">
    <citation type="submission" date="2011-06" db="EMBL/GenBank/DDBJ databases">
        <title>The Genome Sequence of Collinsella tanakaei YIT 12063.</title>
        <authorList>
            <consortium name="The Broad Institute Genome Sequencing Platform"/>
            <person name="Earl A."/>
            <person name="Ward D."/>
            <person name="Feldgarden M."/>
            <person name="Gevers D."/>
            <person name="Morotomi M."/>
            <person name="Young S.K."/>
            <person name="Zeng Q."/>
            <person name="Gargeya S."/>
            <person name="Fitzgerald M."/>
            <person name="Haas B."/>
            <person name="Abouelleil A."/>
            <person name="Alvarado L."/>
            <person name="Arachchi H.M."/>
            <person name="Berlin A."/>
            <person name="Brown A."/>
            <person name="Chapman S.B."/>
            <person name="Chen Z."/>
            <person name="Dunbar C."/>
            <person name="Freedman E."/>
            <person name="Gearin G."/>
            <person name="Gellesch M."/>
            <person name="Goldberg J."/>
            <person name="Griggs A."/>
            <person name="Gujja S."/>
            <person name="Heiman D."/>
            <person name="Howarth C."/>
            <person name="Larson L."/>
            <person name="Lui A."/>
            <person name="MacDonald P.J.P."/>
            <person name="Mehta T."/>
            <person name="Montmayeur A."/>
            <person name="Murphy C."/>
            <person name="Neiman D."/>
            <person name="Pearson M."/>
            <person name="Priest M."/>
            <person name="Roberts A."/>
            <person name="Saif S."/>
            <person name="Shea T."/>
            <person name="Shenoy N."/>
            <person name="Sisk P."/>
            <person name="Stolte C."/>
            <person name="Sykes S."/>
            <person name="Wortman J."/>
            <person name="Nusbaum C."/>
            <person name="Birren B."/>
        </authorList>
    </citation>
    <scope>NUCLEOTIDE SEQUENCE [LARGE SCALE GENOMIC DNA]</scope>
    <source>
        <strain evidence="6 7">YIT 12063</strain>
    </source>
</reference>
<dbReference type="InterPro" id="IPR043425">
    <property type="entry name" value="NusG-like"/>
</dbReference>